<keyword evidence="1" id="KW-1133">Transmembrane helix</keyword>
<keyword evidence="3" id="KW-1185">Reference proteome</keyword>
<comment type="caution">
    <text evidence="2">The sequence shown here is derived from an EMBL/GenBank/DDBJ whole genome shotgun (WGS) entry which is preliminary data.</text>
</comment>
<sequence length="137" mass="15252">MRVRCARGKSVGSFTERHMLYHQLGTVFSSSYRLRSLGPCYAEVVPSPTASYPLGGVALKFRSASYPLGGGTLKFRSIDRSNAGEYVLFERNGPKGYIFCREHIFCSCSLRPLLYLLLLFLVSCAPMADAYTFHSFG</sequence>
<name>A0A388LRF4_CHABU</name>
<proteinExistence type="predicted"/>
<reference evidence="2 3" key="1">
    <citation type="journal article" date="2018" name="Cell">
        <title>The Chara Genome: Secondary Complexity and Implications for Plant Terrestrialization.</title>
        <authorList>
            <person name="Nishiyama T."/>
            <person name="Sakayama H."/>
            <person name="Vries J.D."/>
            <person name="Buschmann H."/>
            <person name="Saint-Marcoux D."/>
            <person name="Ullrich K.K."/>
            <person name="Haas F.B."/>
            <person name="Vanderstraeten L."/>
            <person name="Becker D."/>
            <person name="Lang D."/>
            <person name="Vosolsobe S."/>
            <person name="Rombauts S."/>
            <person name="Wilhelmsson P.K.I."/>
            <person name="Janitza P."/>
            <person name="Kern R."/>
            <person name="Heyl A."/>
            <person name="Rumpler F."/>
            <person name="Villalobos L.I.A.C."/>
            <person name="Clay J.M."/>
            <person name="Skokan R."/>
            <person name="Toyoda A."/>
            <person name="Suzuki Y."/>
            <person name="Kagoshima H."/>
            <person name="Schijlen E."/>
            <person name="Tajeshwar N."/>
            <person name="Catarino B."/>
            <person name="Hetherington A.J."/>
            <person name="Saltykova A."/>
            <person name="Bonnot C."/>
            <person name="Breuninger H."/>
            <person name="Symeonidi A."/>
            <person name="Radhakrishnan G.V."/>
            <person name="Van Nieuwerburgh F."/>
            <person name="Deforce D."/>
            <person name="Chang C."/>
            <person name="Karol K.G."/>
            <person name="Hedrich R."/>
            <person name="Ulvskov P."/>
            <person name="Glockner G."/>
            <person name="Delwiche C.F."/>
            <person name="Petrasek J."/>
            <person name="Van de Peer Y."/>
            <person name="Friml J."/>
            <person name="Beilby M."/>
            <person name="Dolan L."/>
            <person name="Kohara Y."/>
            <person name="Sugano S."/>
            <person name="Fujiyama A."/>
            <person name="Delaux P.-M."/>
            <person name="Quint M."/>
            <person name="TheiBen G."/>
            <person name="Hagemann M."/>
            <person name="Harholt J."/>
            <person name="Dunand C."/>
            <person name="Zachgo S."/>
            <person name="Langdale J."/>
            <person name="Maumus F."/>
            <person name="Straeten D.V.D."/>
            <person name="Gould S.B."/>
            <person name="Rensing S.A."/>
        </authorList>
    </citation>
    <scope>NUCLEOTIDE SEQUENCE [LARGE SCALE GENOMIC DNA]</scope>
    <source>
        <strain evidence="2 3">S276</strain>
    </source>
</reference>
<dbReference type="EMBL" id="BFEA01000496">
    <property type="protein sequence ID" value="GBG84910.1"/>
    <property type="molecule type" value="Genomic_DNA"/>
</dbReference>
<keyword evidence="1" id="KW-0812">Transmembrane</keyword>
<feature type="transmembrane region" description="Helical" evidence="1">
    <location>
        <begin position="113"/>
        <end position="133"/>
    </location>
</feature>
<organism evidence="2 3">
    <name type="scientific">Chara braunii</name>
    <name type="common">Braun's stonewort</name>
    <dbReference type="NCBI Taxonomy" id="69332"/>
    <lineage>
        <taxon>Eukaryota</taxon>
        <taxon>Viridiplantae</taxon>
        <taxon>Streptophyta</taxon>
        <taxon>Charophyceae</taxon>
        <taxon>Charales</taxon>
        <taxon>Characeae</taxon>
        <taxon>Chara</taxon>
    </lineage>
</organism>
<accession>A0A388LRF4</accession>
<dbReference type="Gramene" id="GBG84910">
    <property type="protein sequence ID" value="GBG84910"/>
    <property type="gene ID" value="CBR_g39371"/>
</dbReference>
<evidence type="ECO:0000313" key="3">
    <source>
        <dbReference type="Proteomes" id="UP000265515"/>
    </source>
</evidence>
<evidence type="ECO:0000313" key="2">
    <source>
        <dbReference type="EMBL" id="GBG84910.1"/>
    </source>
</evidence>
<evidence type="ECO:0000256" key="1">
    <source>
        <dbReference type="SAM" id="Phobius"/>
    </source>
</evidence>
<dbReference type="Proteomes" id="UP000265515">
    <property type="component" value="Unassembled WGS sequence"/>
</dbReference>
<gene>
    <name evidence="2" type="ORF">CBR_g39371</name>
</gene>
<protein>
    <submittedName>
        <fullName evidence="2">Uncharacterized protein</fullName>
    </submittedName>
</protein>
<keyword evidence="1" id="KW-0472">Membrane</keyword>
<dbReference type="AlphaFoldDB" id="A0A388LRF4"/>